<dbReference type="EnsemblMetazoa" id="CapteT160682">
    <property type="protein sequence ID" value="CapteP160682"/>
    <property type="gene ID" value="CapteG160682"/>
</dbReference>
<dbReference type="OMA" id="YRAVQMR"/>
<evidence type="ECO:0000256" key="4">
    <source>
        <dbReference type="ARBA" id="ARBA00022448"/>
    </source>
</evidence>
<protein>
    <recommendedName>
        <fullName evidence="3">NADH dehydrogenase [ubiquinone] 1 beta subcomplex subunit 9</fullName>
    </recommendedName>
    <alternativeName>
        <fullName evidence="11">Complex I-B22</fullName>
    </alternativeName>
    <alternativeName>
        <fullName evidence="12">NADH-ubiquinone oxidoreductase B22 subunit</fullName>
    </alternativeName>
</protein>
<keyword evidence="9" id="KW-0496">Mitochondrion</keyword>
<evidence type="ECO:0000256" key="7">
    <source>
        <dbReference type="ARBA" id="ARBA00022982"/>
    </source>
</evidence>
<dbReference type="OrthoDB" id="13598at2759"/>
<reference evidence="15" key="1">
    <citation type="submission" date="2012-12" db="EMBL/GenBank/DDBJ databases">
        <authorList>
            <person name="Hellsten U."/>
            <person name="Grimwood J."/>
            <person name="Chapman J.A."/>
            <person name="Shapiro H."/>
            <person name="Aerts A."/>
            <person name="Otillar R.P."/>
            <person name="Terry A.Y."/>
            <person name="Boore J.L."/>
            <person name="Simakov O."/>
            <person name="Marletaz F."/>
            <person name="Cho S.-J."/>
            <person name="Edsinger-Gonzales E."/>
            <person name="Havlak P."/>
            <person name="Kuo D.-H."/>
            <person name="Larsson T."/>
            <person name="Lv J."/>
            <person name="Arendt D."/>
            <person name="Savage R."/>
            <person name="Osoegawa K."/>
            <person name="de Jong P."/>
            <person name="Lindberg D.R."/>
            <person name="Seaver E.C."/>
            <person name="Weisblat D.A."/>
            <person name="Putnam N.H."/>
            <person name="Grigoriev I.V."/>
            <person name="Rokhsar D.S."/>
        </authorList>
    </citation>
    <scope>NUCLEOTIDE SEQUENCE</scope>
    <source>
        <strain evidence="15">I ESC-2004</strain>
    </source>
</reference>
<keyword evidence="8" id="KW-0007">Acetylation</keyword>
<accession>R7TNG2</accession>
<dbReference type="EMBL" id="AMQN01013240">
    <property type="status" value="NOT_ANNOTATED_CDS"/>
    <property type="molecule type" value="Genomic_DNA"/>
</dbReference>
<evidence type="ECO:0000256" key="12">
    <source>
        <dbReference type="ARBA" id="ARBA00032528"/>
    </source>
</evidence>
<evidence type="ECO:0000313" key="15">
    <source>
        <dbReference type="Proteomes" id="UP000014760"/>
    </source>
</evidence>
<evidence type="ECO:0000256" key="3">
    <source>
        <dbReference type="ARBA" id="ARBA00018684"/>
    </source>
</evidence>
<dbReference type="PANTHER" id="PTHR12868:SF0">
    <property type="entry name" value="NADH DEHYDROGENASE [UBIQUINONE] 1 BETA SUBCOMPLEX SUBUNIT 9"/>
    <property type="match status" value="1"/>
</dbReference>
<keyword evidence="6" id="KW-0999">Mitochondrion inner membrane</keyword>
<dbReference type="PANTHER" id="PTHR12868">
    <property type="entry name" value="NADH-UBIQUINONE OXIDOREDUCTASE B22 SUBUNIT"/>
    <property type="match status" value="1"/>
</dbReference>
<dbReference type="HOGENOM" id="CLU_108081_0_1_1"/>
<evidence type="ECO:0000256" key="9">
    <source>
        <dbReference type="ARBA" id="ARBA00023128"/>
    </source>
</evidence>
<evidence type="ECO:0000256" key="11">
    <source>
        <dbReference type="ARBA" id="ARBA00030192"/>
    </source>
</evidence>
<reference evidence="13 15" key="2">
    <citation type="journal article" date="2013" name="Nature">
        <title>Insights into bilaterian evolution from three spiralian genomes.</title>
        <authorList>
            <person name="Simakov O."/>
            <person name="Marletaz F."/>
            <person name="Cho S.J."/>
            <person name="Edsinger-Gonzales E."/>
            <person name="Havlak P."/>
            <person name="Hellsten U."/>
            <person name="Kuo D.H."/>
            <person name="Larsson T."/>
            <person name="Lv J."/>
            <person name="Arendt D."/>
            <person name="Savage R."/>
            <person name="Osoegawa K."/>
            <person name="de Jong P."/>
            <person name="Grimwood J."/>
            <person name="Chapman J.A."/>
            <person name="Shapiro H."/>
            <person name="Aerts A."/>
            <person name="Otillar R.P."/>
            <person name="Terry A.Y."/>
            <person name="Boore J.L."/>
            <person name="Grigoriev I.V."/>
            <person name="Lindberg D.R."/>
            <person name="Seaver E.C."/>
            <person name="Weisblat D.A."/>
            <person name="Putnam N.H."/>
            <person name="Rokhsar D.S."/>
        </authorList>
    </citation>
    <scope>NUCLEOTIDE SEQUENCE</scope>
    <source>
        <strain evidence="13 15">I ESC-2004</strain>
    </source>
</reference>
<dbReference type="EMBL" id="KB310063">
    <property type="protein sequence ID" value="ELT92615.1"/>
    <property type="molecule type" value="Genomic_DNA"/>
</dbReference>
<dbReference type="GO" id="GO:0006120">
    <property type="term" value="P:mitochondrial electron transport, NADH to ubiquinone"/>
    <property type="evidence" value="ECO:0007669"/>
    <property type="project" value="InterPro"/>
</dbReference>
<keyword evidence="4" id="KW-0813">Transport</keyword>
<evidence type="ECO:0000256" key="6">
    <source>
        <dbReference type="ARBA" id="ARBA00022792"/>
    </source>
</evidence>
<comment type="subcellular location">
    <subcellularLocation>
        <location evidence="1">Mitochondrion inner membrane</location>
        <topology evidence="1">Peripheral membrane protein</topology>
        <orientation evidence="1">Matrix side</orientation>
    </subcellularLocation>
</comment>
<dbReference type="CDD" id="cd20263">
    <property type="entry name" value="Complex1_LYR_NDUFB9_LYRM3"/>
    <property type="match status" value="1"/>
</dbReference>
<keyword evidence="5" id="KW-0679">Respiratory chain</keyword>
<dbReference type="InterPro" id="IPR045292">
    <property type="entry name" value="Complex1_LYR_NDUFB9_LYRM3"/>
</dbReference>
<dbReference type="AlphaFoldDB" id="R7TNG2"/>
<evidence type="ECO:0000256" key="2">
    <source>
        <dbReference type="ARBA" id="ARBA00009508"/>
    </source>
</evidence>
<keyword evidence="7" id="KW-0249">Electron transport</keyword>
<dbReference type="FunCoup" id="R7TNG2">
    <property type="interactions" value="1277"/>
</dbReference>
<dbReference type="Proteomes" id="UP000014760">
    <property type="component" value="Unassembled WGS sequence"/>
</dbReference>
<comment type="similarity">
    <text evidence="2">Belongs to the complex I LYR family.</text>
</comment>
<name>R7TNG2_CAPTE</name>
<proteinExistence type="inferred from homology"/>
<dbReference type="GO" id="GO:0005743">
    <property type="term" value="C:mitochondrial inner membrane"/>
    <property type="evidence" value="ECO:0007669"/>
    <property type="project" value="UniProtKB-SubCell"/>
</dbReference>
<evidence type="ECO:0000313" key="14">
    <source>
        <dbReference type="EnsemblMetazoa" id="CapteP160682"/>
    </source>
</evidence>
<sequence length="144" mass="16926">MSFLQTELLSHAQKVCRLYRAGLRALRSEHTQRHLMRYDATLLRNRFDVNAVIDDPIVATQVLEEGMEELRRKDHPLPFKFPNSPGGCAYGREPFLPDAIFDMWHPLEKAQYPEYFARREQRKQEYVDRWEKKYGGSEAKPSAA</sequence>
<evidence type="ECO:0000256" key="8">
    <source>
        <dbReference type="ARBA" id="ARBA00022990"/>
    </source>
</evidence>
<keyword evidence="15" id="KW-1185">Reference proteome</keyword>
<evidence type="ECO:0000313" key="13">
    <source>
        <dbReference type="EMBL" id="ELT92615.1"/>
    </source>
</evidence>
<dbReference type="InterPro" id="IPR033034">
    <property type="entry name" value="NDUFB9"/>
</dbReference>
<evidence type="ECO:0000256" key="1">
    <source>
        <dbReference type="ARBA" id="ARBA00004443"/>
    </source>
</evidence>
<dbReference type="STRING" id="283909.R7TNG2"/>
<gene>
    <name evidence="13" type="ORF">CAPTEDRAFT_160682</name>
</gene>
<reference evidence="14" key="3">
    <citation type="submission" date="2015-06" db="UniProtKB">
        <authorList>
            <consortium name="EnsemblMetazoa"/>
        </authorList>
    </citation>
    <scope>IDENTIFICATION</scope>
</reference>
<organism evidence="13">
    <name type="scientific">Capitella teleta</name>
    <name type="common">Polychaete worm</name>
    <dbReference type="NCBI Taxonomy" id="283909"/>
    <lineage>
        <taxon>Eukaryota</taxon>
        <taxon>Metazoa</taxon>
        <taxon>Spiralia</taxon>
        <taxon>Lophotrochozoa</taxon>
        <taxon>Annelida</taxon>
        <taxon>Polychaeta</taxon>
        <taxon>Sedentaria</taxon>
        <taxon>Scolecida</taxon>
        <taxon>Capitellidae</taxon>
        <taxon>Capitella</taxon>
    </lineage>
</organism>
<keyword evidence="10" id="KW-0472">Membrane</keyword>
<evidence type="ECO:0000256" key="10">
    <source>
        <dbReference type="ARBA" id="ARBA00023136"/>
    </source>
</evidence>
<evidence type="ECO:0000256" key="5">
    <source>
        <dbReference type="ARBA" id="ARBA00022660"/>
    </source>
</evidence>